<evidence type="ECO:0000313" key="3">
    <source>
        <dbReference type="Proteomes" id="UP000773064"/>
    </source>
</evidence>
<feature type="transmembrane region" description="Helical" evidence="1">
    <location>
        <begin position="360"/>
        <end position="383"/>
    </location>
</feature>
<feature type="transmembrane region" description="Helical" evidence="1">
    <location>
        <begin position="395"/>
        <end position="414"/>
    </location>
</feature>
<proteinExistence type="predicted"/>
<feature type="transmembrane region" description="Helical" evidence="1">
    <location>
        <begin position="314"/>
        <end position="339"/>
    </location>
</feature>
<evidence type="ECO:0000256" key="1">
    <source>
        <dbReference type="SAM" id="Phobius"/>
    </source>
</evidence>
<keyword evidence="1" id="KW-0812">Transmembrane</keyword>
<keyword evidence="1" id="KW-0472">Membrane</keyword>
<dbReference type="EMBL" id="JAFEJS010000011">
    <property type="protein sequence ID" value="MBT1173518.1"/>
    <property type="molecule type" value="Genomic_DNA"/>
</dbReference>
<accession>A0ABS5US71</accession>
<feature type="transmembrane region" description="Helical" evidence="1">
    <location>
        <begin position="462"/>
        <end position="484"/>
    </location>
</feature>
<feature type="transmembrane region" description="Helical" evidence="1">
    <location>
        <begin position="180"/>
        <end position="201"/>
    </location>
</feature>
<feature type="transmembrane region" description="Helical" evidence="1">
    <location>
        <begin position="421"/>
        <end position="442"/>
    </location>
</feature>
<reference evidence="2 3" key="1">
    <citation type="journal article" date="2021" name="Environ. Microbiol.">
        <title>Genetic insights into the dark matter of the mammalian gut microbiota through targeted genome reconstruction.</title>
        <authorList>
            <person name="Lugli G.A."/>
            <person name="Alessandri G."/>
            <person name="Milani C."/>
            <person name="Viappiani A."/>
            <person name="Fontana F."/>
            <person name="Tarracchini C."/>
            <person name="Mancabelli L."/>
            <person name="Argentini C."/>
            <person name="Ruiz L."/>
            <person name="Margolles A."/>
            <person name="van Sinderen D."/>
            <person name="Turroni F."/>
            <person name="Ventura M."/>
        </authorList>
    </citation>
    <scope>NUCLEOTIDE SEQUENCE [LARGE SCALE GENOMIC DNA]</scope>
    <source>
        <strain evidence="2 3">MA2</strain>
    </source>
</reference>
<dbReference type="RefSeq" id="WP_214358772.1">
    <property type="nucleotide sequence ID" value="NZ_JAFEJS010000011.1"/>
</dbReference>
<keyword evidence="3" id="KW-1185">Reference proteome</keyword>
<evidence type="ECO:0008006" key="4">
    <source>
        <dbReference type="Google" id="ProtNLM"/>
    </source>
</evidence>
<gene>
    <name evidence="2" type="ORF">JS528_09235</name>
</gene>
<comment type="caution">
    <text evidence="2">The sequence shown here is derived from an EMBL/GenBank/DDBJ whole genome shotgun (WGS) entry which is preliminary data.</text>
</comment>
<feature type="transmembrane region" description="Helical" evidence="1">
    <location>
        <begin position="213"/>
        <end position="231"/>
    </location>
</feature>
<protein>
    <recommendedName>
        <fullName evidence="4">LigA</fullName>
    </recommendedName>
</protein>
<keyword evidence="1" id="KW-1133">Transmembrane helix</keyword>
<feature type="transmembrane region" description="Helical" evidence="1">
    <location>
        <begin position="238"/>
        <end position="258"/>
    </location>
</feature>
<feature type="transmembrane region" description="Helical" evidence="1">
    <location>
        <begin position="147"/>
        <end position="168"/>
    </location>
</feature>
<organism evidence="2 3">
    <name type="scientific">Bifidobacterium santillanense</name>
    <dbReference type="NCBI Taxonomy" id="2809028"/>
    <lineage>
        <taxon>Bacteria</taxon>
        <taxon>Bacillati</taxon>
        <taxon>Actinomycetota</taxon>
        <taxon>Actinomycetes</taxon>
        <taxon>Bifidobacteriales</taxon>
        <taxon>Bifidobacteriaceae</taxon>
        <taxon>Bifidobacterium</taxon>
    </lineage>
</organism>
<dbReference type="Proteomes" id="UP000773064">
    <property type="component" value="Unassembled WGS sequence"/>
</dbReference>
<name>A0ABS5US71_9BIFI</name>
<feature type="transmembrane region" description="Helical" evidence="1">
    <location>
        <begin position="106"/>
        <end position="127"/>
    </location>
</feature>
<sequence>MGGAGLVLLVAALLIYTAGDLWQNIAWPPFFSFDETLEVDYVYQLTQGHLPTFFGGAEFNPLHMDYPYDVQWRYQHPPLFYALEAPVFLLFDTLHHPIRGIWAMRALVWVMGVLLIVCSRWAAKWVIGGECPAVSLVPVIVASNRCLPSVVFNYTLASLWVTLLIGMTAKLVRSMLEDDVLTGSLTTYASTVRMIVLWWLIVALAPLTRLSTVPIMGLCLLIVFLAVLLSSHRRIRNITVLCVLPGIIAVAASAWFYLRLHALSGNFTGSQPEWSRTHLQRNTNKTFIQALLDPHFYKSTMSQYQNSAVTNTGWGWAFVLLLTVIPMVVGFMGIIMWAVRRYRGDGGMPAANAFLGGRGAGRAALLMALMLALSFGGTVFQQLLFYKQGGSDNAVYFSLISIVFAVVIAMGFTWDGLPGWMSNGVVCMWLTLKVTALLYEAALKWPFAVGGTMEHAGLPAQFAAYSSLVVTCAGVLIAAVTVCLRPRPRLGAPNRPTAG</sequence>
<evidence type="ECO:0000313" key="2">
    <source>
        <dbReference type="EMBL" id="MBT1173518.1"/>
    </source>
</evidence>